<sequence length="466" mass="51147">MADARVVHSHPEWFAKPHHGFAWIRMVGALLVIYGHSSPLAGTGELFSRDWALRPDEGVLMGFFAMSGFQITESWVRDPHPARFAAKRVLRLWPPMLTVSVGMALIVGPLITTLPVGEYFAAHGTWGYIVNNAGLLTLKHELPGVFTHNPWPNAVNGSLWTLPMELLAYGGLYVLLLLGAARQRSRWLVVLALVGLVIWDRYLDQIPGAESAGSFLSVPVESLVAFLVAFGFGVVLNLYRIPLSPLAAAAGLAVLFLMPNSVAGAFLMRFAVSYAVIVVGHFWPARLTVPGVWVNGSYGVYVWGFPIQQLLAMAGVRDQWTMLVCAAPLAYLAGTLSWRFIEEPTMRLRHYVAPARDEPDELPEPEPDPPEPDPPPPARDVPPPDAPTVRDRPAPNGVRPVRRAASLEDSALTKRLSGDLGAPPRPAPPPRRTGGRHARPEVPAPTPEEETRPVLRRPLPRRQEPR</sequence>
<protein>
    <submittedName>
        <fullName evidence="4">Acyltransferase family protein</fullName>
        <ecNumber evidence="4">2.3.-.-</ecNumber>
    </submittedName>
</protein>
<keyword evidence="2" id="KW-0812">Transmembrane</keyword>
<feature type="transmembrane region" description="Helical" evidence="2">
    <location>
        <begin position="187"/>
        <end position="203"/>
    </location>
</feature>
<dbReference type="EMBL" id="JBHTIW010000015">
    <property type="protein sequence ID" value="MFD0921812.1"/>
    <property type="molecule type" value="Genomic_DNA"/>
</dbReference>
<keyword evidence="2" id="KW-0472">Membrane</keyword>
<keyword evidence="4" id="KW-0012">Acyltransferase</keyword>
<accession>A0ABW3FTY1</accession>
<feature type="compositionally biased region" description="Pro residues" evidence="1">
    <location>
        <begin position="372"/>
        <end position="386"/>
    </location>
</feature>
<feature type="region of interest" description="Disordered" evidence="1">
    <location>
        <begin position="357"/>
        <end position="466"/>
    </location>
</feature>
<dbReference type="InterPro" id="IPR002656">
    <property type="entry name" value="Acyl_transf_3_dom"/>
</dbReference>
<organism evidence="4 5">
    <name type="scientific">Saccharopolyspora rosea</name>
    <dbReference type="NCBI Taxonomy" id="524884"/>
    <lineage>
        <taxon>Bacteria</taxon>
        <taxon>Bacillati</taxon>
        <taxon>Actinomycetota</taxon>
        <taxon>Actinomycetes</taxon>
        <taxon>Pseudonocardiales</taxon>
        <taxon>Pseudonocardiaceae</taxon>
        <taxon>Saccharopolyspora</taxon>
    </lineage>
</organism>
<reference evidence="5" key="1">
    <citation type="journal article" date="2019" name="Int. J. Syst. Evol. Microbiol.">
        <title>The Global Catalogue of Microorganisms (GCM) 10K type strain sequencing project: providing services to taxonomists for standard genome sequencing and annotation.</title>
        <authorList>
            <consortium name="The Broad Institute Genomics Platform"/>
            <consortium name="The Broad Institute Genome Sequencing Center for Infectious Disease"/>
            <person name="Wu L."/>
            <person name="Ma J."/>
        </authorList>
    </citation>
    <scope>NUCLEOTIDE SEQUENCE [LARGE SCALE GENOMIC DNA]</scope>
    <source>
        <strain evidence="5">CCUG 56401</strain>
    </source>
</reference>
<feature type="transmembrane region" description="Helical" evidence="2">
    <location>
        <begin position="20"/>
        <end position="38"/>
    </location>
</feature>
<feature type="transmembrane region" description="Helical" evidence="2">
    <location>
        <begin position="320"/>
        <end position="341"/>
    </location>
</feature>
<evidence type="ECO:0000256" key="1">
    <source>
        <dbReference type="SAM" id="MobiDB-lite"/>
    </source>
</evidence>
<dbReference type="Proteomes" id="UP001597018">
    <property type="component" value="Unassembled WGS sequence"/>
</dbReference>
<feature type="transmembrane region" description="Helical" evidence="2">
    <location>
        <begin position="97"/>
        <end position="116"/>
    </location>
</feature>
<dbReference type="RefSeq" id="WP_380758780.1">
    <property type="nucleotide sequence ID" value="NZ_BAABLT010000040.1"/>
</dbReference>
<feature type="transmembrane region" description="Helical" evidence="2">
    <location>
        <begin position="246"/>
        <end position="268"/>
    </location>
</feature>
<evidence type="ECO:0000256" key="2">
    <source>
        <dbReference type="SAM" id="Phobius"/>
    </source>
</evidence>
<feature type="compositionally biased region" description="Acidic residues" evidence="1">
    <location>
        <begin position="358"/>
        <end position="371"/>
    </location>
</feature>
<dbReference type="Pfam" id="PF01757">
    <property type="entry name" value="Acyl_transf_3"/>
    <property type="match status" value="1"/>
</dbReference>
<evidence type="ECO:0000313" key="5">
    <source>
        <dbReference type="Proteomes" id="UP001597018"/>
    </source>
</evidence>
<keyword evidence="5" id="KW-1185">Reference proteome</keyword>
<feature type="transmembrane region" description="Helical" evidence="2">
    <location>
        <begin position="223"/>
        <end position="239"/>
    </location>
</feature>
<name>A0ABW3FTY1_9PSEU</name>
<evidence type="ECO:0000313" key="4">
    <source>
        <dbReference type="EMBL" id="MFD0921812.1"/>
    </source>
</evidence>
<feature type="transmembrane region" description="Helical" evidence="2">
    <location>
        <begin position="159"/>
        <end position="180"/>
    </location>
</feature>
<keyword evidence="2" id="KW-1133">Transmembrane helix</keyword>
<dbReference type="GO" id="GO:0016746">
    <property type="term" value="F:acyltransferase activity"/>
    <property type="evidence" value="ECO:0007669"/>
    <property type="project" value="UniProtKB-KW"/>
</dbReference>
<feature type="transmembrane region" description="Helical" evidence="2">
    <location>
        <begin position="58"/>
        <end position="76"/>
    </location>
</feature>
<feature type="domain" description="Acyltransferase 3" evidence="3">
    <location>
        <begin position="20"/>
        <end position="335"/>
    </location>
</feature>
<comment type="caution">
    <text evidence="4">The sequence shown here is derived from an EMBL/GenBank/DDBJ whole genome shotgun (WGS) entry which is preliminary data.</text>
</comment>
<gene>
    <name evidence="4" type="ORF">ACFQ16_18875</name>
</gene>
<keyword evidence="4" id="KW-0808">Transferase</keyword>
<evidence type="ECO:0000259" key="3">
    <source>
        <dbReference type="Pfam" id="PF01757"/>
    </source>
</evidence>
<dbReference type="EC" id="2.3.-.-" evidence="4"/>
<proteinExistence type="predicted"/>